<accession>A0A285PWP3</accession>
<dbReference type="Proteomes" id="UP000274850">
    <property type="component" value="Segment"/>
</dbReference>
<reference evidence="1" key="1">
    <citation type="submission" date="2017-08" db="EMBL/GenBank/DDBJ databases">
        <authorList>
            <person name="de Groot N.N."/>
        </authorList>
    </citation>
    <scope>NUCLEOTIDE SEQUENCE</scope>
</reference>
<organism evidence="1">
    <name type="scientific">Cedratvirus lausannensis</name>
    <dbReference type="NCBI Taxonomy" id="2023205"/>
    <lineage>
        <taxon>Viruses</taxon>
        <taxon>Pithoviruses</taxon>
        <taxon>Orthocedratvirinae</taxon>
        <taxon>Alphacedratvirus</taxon>
        <taxon>Alphacedratvirus francolausannense</taxon>
    </lineage>
</organism>
<evidence type="ECO:0000313" key="2">
    <source>
        <dbReference type="Proteomes" id="UP000274850"/>
    </source>
</evidence>
<dbReference type="EMBL" id="LT907979">
    <property type="protein sequence ID" value="SOB74039.1"/>
    <property type="molecule type" value="Genomic_DNA"/>
</dbReference>
<evidence type="ECO:0000313" key="1">
    <source>
        <dbReference type="EMBL" id="SOB74039.1"/>
    </source>
</evidence>
<sequence>MFMVLDRNISWIFRYFLRFYVEFPCINFREAKPPLCLRNFNYFNEDNH</sequence>
<proteinExistence type="predicted"/>
<gene>
    <name evidence="1" type="ORF">BQ9231_00156</name>
</gene>
<protein>
    <submittedName>
        <fullName evidence="1">Uncharacterized protein</fullName>
    </submittedName>
</protein>
<keyword evidence="2" id="KW-1185">Reference proteome</keyword>
<name>A0A285PWP3_9VIRU</name>